<dbReference type="GO" id="GO:0016491">
    <property type="term" value="F:oxidoreductase activity"/>
    <property type="evidence" value="ECO:0007669"/>
    <property type="project" value="UniProtKB-KW"/>
</dbReference>
<dbReference type="InterPro" id="IPR030827">
    <property type="entry name" value="Myo_inos_IolG"/>
</dbReference>
<dbReference type="InterPro" id="IPR055170">
    <property type="entry name" value="GFO_IDH_MocA-like_dom"/>
</dbReference>
<dbReference type="Pfam" id="PF22725">
    <property type="entry name" value="GFO_IDH_MocA_C3"/>
    <property type="match status" value="1"/>
</dbReference>
<evidence type="ECO:0000313" key="6">
    <source>
        <dbReference type="Proteomes" id="UP001157974"/>
    </source>
</evidence>
<protein>
    <recommendedName>
        <fullName evidence="7">Inositol 2-dehydrogenase</fullName>
    </recommendedName>
</protein>
<gene>
    <name evidence="5" type="ORF">NDN08_007445</name>
</gene>
<evidence type="ECO:0008006" key="7">
    <source>
        <dbReference type="Google" id="ProtNLM"/>
    </source>
</evidence>
<comment type="similarity">
    <text evidence="1">Belongs to the Gfo/Idh/MocA family.</text>
</comment>
<evidence type="ECO:0000259" key="3">
    <source>
        <dbReference type="Pfam" id="PF01408"/>
    </source>
</evidence>
<reference evidence="5 6" key="1">
    <citation type="journal article" date="2023" name="Nat. Commun.">
        <title>Origin of minicircular mitochondrial genomes in red algae.</title>
        <authorList>
            <person name="Lee Y."/>
            <person name="Cho C.H."/>
            <person name="Lee Y.M."/>
            <person name="Park S.I."/>
            <person name="Yang J.H."/>
            <person name="West J.A."/>
            <person name="Bhattacharya D."/>
            <person name="Yoon H.S."/>
        </authorList>
    </citation>
    <scope>NUCLEOTIDE SEQUENCE [LARGE SCALE GENOMIC DNA]</scope>
    <source>
        <strain evidence="5 6">CCMP1338</strain>
        <tissue evidence="5">Whole cell</tissue>
    </source>
</reference>
<feature type="domain" description="GFO/IDH/MocA-like oxidoreductase" evidence="4">
    <location>
        <begin position="157"/>
        <end position="279"/>
    </location>
</feature>
<dbReference type="SUPFAM" id="SSF51735">
    <property type="entry name" value="NAD(P)-binding Rossmann-fold domains"/>
    <property type="match status" value="1"/>
</dbReference>
<evidence type="ECO:0000256" key="1">
    <source>
        <dbReference type="ARBA" id="ARBA00010928"/>
    </source>
</evidence>
<evidence type="ECO:0000259" key="4">
    <source>
        <dbReference type="Pfam" id="PF22725"/>
    </source>
</evidence>
<dbReference type="Gene3D" id="3.30.360.10">
    <property type="entry name" value="Dihydrodipicolinate Reductase, domain 2"/>
    <property type="match status" value="1"/>
</dbReference>
<dbReference type="GO" id="GO:0000166">
    <property type="term" value="F:nucleotide binding"/>
    <property type="evidence" value="ECO:0007669"/>
    <property type="project" value="InterPro"/>
</dbReference>
<dbReference type="Gene3D" id="3.40.50.720">
    <property type="entry name" value="NAD(P)-binding Rossmann-like Domain"/>
    <property type="match status" value="1"/>
</dbReference>
<keyword evidence="2" id="KW-0560">Oxidoreductase</keyword>
<proteinExistence type="inferred from homology"/>
<sequence length="365" mass="39742">MASRIGGRLFGSLARSRGLSSSVGQSRNLNVGVLGCGRIGQVHLETLCYNVPEANPVMVMDAFESAAKSAVEKYGVEKYTLNDEELISSKDVDAVWICTPSQFHADQIKMAASHGKHIFCEKPIATDLKGTLEAVEFAKSKGVKLMTAFQRRFDPNFMKVKNAVQGGEVGKPIFVKTVSRDPAPPPLEYVKGGGGLFKDMAIHDIDICRWMADSEADSVFVTGSMMVSDLSSCEGPEAIDTALTMIKFKNGVTGLIDNCRQAPYGYDQRIEVFGDKGMVASENNFPNTVKKLTAEGVETDLPYSFFMTRYMEAYKNETIEFCKAVSQDLPVPATGSDGAEALRIAMAAGKALAENRWVKLDEINP</sequence>
<evidence type="ECO:0000313" key="5">
    <source>
        <dbReference type="EMBL" id="KAJ8907331.1"/>
    </source>
</evidence>
<dbReference type="EMBL" id="JAMWBK010000002">
    <property type="protein sequence ID" value="KAJ8907331.1"/>
    <property type="molecule type" value="Genomic_DNA"/>
</dbReference>
<dbReference type="Pfam" id="PF01408">
    <property type="entry name" value="GFO_IDH_MocA"/>
    <property type="match status" value="1"/>
</dbReference>
<accession>A0AAV8V3D5</accession>
<keyword evidence="6" id="KW-1185">Reference proteome</keyword>
<dbReference type="InterPro" id="IPR000683">
    <property type="entry name" value="Gfo/Idh/MocA-like_OxRdtase_N"/>
</dbReference>
<dbReference type="GO" id="GO:0006740">
    <property type="term" value="P:NADPH regeneration"/>
    <property type="evidence" value="ECO:0007669"/>
    <property type="project" value="TreeGrafter"/>
</dbReference>
<dbReference type="AlphaFoldDB" id="A0AAV8V3D5"/>
<dbReference type="PANTHER" id="PTHR42840">
    <property type="entry name" value="NAD(P)-BINDING ROSSMANN-FOLD SUPERFAMILY PROTEIN-RELATED"/>
    <property type="match status" value="1"/>
</dbReference>
<organism evidence="5 6">
    <name type="scientific">Rhodosorus marinus</name>
    <dbReference type="NCBI Taxonomy" id="101924"/>
    <lineage>
        <taxon>Eukaryota</taxon>
        <taxon>Rhodophyta</taxon>
        <taxon>Stylonematophyceae</taxon>
        <taxon>Stylonematales</taxon>
        <taxon>Stylonemataceae</taxon>
        <taxon>Rhodosorus</taxon>
    </lineage>
</organism>
<dbReference type="NCBIfam" id="TIGR04380">
    <property type="entry name" value="myo_inos_iolG"/>
    <property type="match status" value="1"/>
</dbReference>
<dbReference type="PANTHER" id="PTHR42840:SF3">
    <property type="entry name" value="BINDING ROSSMANN FOLD OXIDOREDUCTASE, PUTATIVE (AFU_ORTHOLOGUE AFUA_2G10240)-RELATED"/>
    <property type="match status" value="1"/>
</dbReference>
<name>A0AAV8V3D5_9RHOD</name>
<dbReference type="GO" id="GO:0005737">
    <property type="term" value="C:cytoplasm"/>
    <property type="evidence" value="ECO:0007669"/>
    <property type="project" value="TreeGrafter"/>
</dbReference>
<comment type="caution">
    <text evidence="5">The sequence shown here is derived from an EMBL/GenBank/DDBJ whole genome shotgun (WGS) entry which is preliminary data.</text>
</comment>
<dbReference type="InterPro" id="IPR036291">
    <property type="entry name" value="NAD(P)-bd_dom_sf"/>
</dbReference>
<dbReference type="Proteomes" id="UP001157974">
    <property type="component" value="Unassembled WGS sequence"/>
</dbReference>
<dbReference type="SUPFAM" id="SSF55347">
    <property type="entry name" value="Glyceraldehyde-3-phosphate dehydrogenase-like, C-terminal domain"/>
    <property type="match status" value="1"/>
</dbReference>
<feature type="domain" description="Gfo/Idh/MocA-like oxidoreductase N-terminal" evidence="3">
    <location>
        <begin position="29"/>
        <end position="148"/>
    </location>
</feature>
<evidence type="ECO:0000256" key="2">
    <source>
        <dbReference type="ARBA" id="ARBA00023002"/>
    </source>
</evidence>